<dbReference type="GO" id="GO:0005509">
    <property type="term" value="F:calcium ion binding"/>
    <property type="evidence" value="ECO:0007669"/>
    <property type="project" value="InterPro"/>
</dbReference>
<dbReference type="InterPro" id="IPR001791">
    <property type="entry name" value="Laminin_G"/>
</dbReference>
<dbReference type="GO" id="GO:0005080">
    <property type="term" value="F:protein kinase C binding"/>
    <property type="evidence" value="ECO:0007669"/>
    <property type="project" value="TreeGrafter"/>
</dbReference>
<dbReference type="PROSITE" id="PS00022">
    <property type="entry name" value="EGF_1"/>
    <property type="match status" value="1"/>
</dbReference>
<evidence type="ECO:0000256" key="1">
    <source>
        <dbReference type="ARBA" id="ARBA00022536"/>
    </source>
</evidence>
<feature type="domain" description="EGF-like" evidence="10">
    <location>
        <begin position="619"/>
        <end position="654"/>
    </location>
</feature>
<feature type="disulfide bond" evidence="7">
    <location>
        <begin position="589"/>
        <end position="599"/>
    </location>
</feature>
<dbReference type="InterPro" id="IPR048287">
    <property type="entry name" value="TSPN-like_N"/>
</dbReference>
<dbReference type="PROSITE" id="PS00010">
    <property type="entry name" value="ASX_HYDROXYL"/>
    <property type="match status" value="3"/>
</dbReference>
<keyword evidence="3" id="KW-0677">Repeat</keyword>
<keyword evidence="6" id="KW-0325">Glycoprotein</keyword>
<dbReference type="InterPro" id="IPR009030">
    <property type="entry name" value="Growth_fac_rcpt_cys_sf"/>
</dbReference>
<keyword evidence="8" id="KW-0472">Membrane</keyword>
<comment type="caution">
    <text evidence="7">Lacks conserved residue(s) required for the propagation of feature annotation.</text>
</comment>
<evidence type="ECO:0000313" key="13">
    <source>
        <dbReference type="Proteomes" id="UP000316079"/>
    </source>
</evidence>
<feature type="transmembrane region" description="Helical" evidence="8">
    <location>
        <begin position="61"/>
        <end position="80"/>
    </location>
</feature>
<dbReference type="Pfam" id="PF13385">
    <property type="entry name" value="Laminin_G_3"/>
    <property type="match status" value="1"/>
</dbReference>
<evidence type="ECO:0000256" key="3">
    <source>
        <dbReference type="ARBA" id="ARBA00022737"/>
    </source>
</evidence>
<keyword evidence="5 7" id="KW-1015">Disulfide bond</keyword>
<dbReference type="Pfam" id="PF00093">
    <property type="entry name" value="VWC"/>
    <property type="match status" value="1"/>
</dbReference>
<dbReference type="PROSITE" id="PS50025">
    <property type="entry name" value="LAM_G_DOMAIN"/>
    <property type="match status" value="1"/>
</dbReference>
<evidence type="ECO:0000256" key="6">
    <source>
        <dbReference type="ARBA" id="ARBA00023180"/>
    </source>
</evidence>
<dbReference type="SUPFAM" id="SSF57603">
    <property type="entry name" value="FnI-like domain"/>
    <property type="match status" value="1"/>
</dbReference>
<evidence type="ECO:0000256" key="4">
    <source>
        <dbReference type="ARBA" id="ARBA00022837"/>
    </source>
</evidence>
<dbReference type="PROSITE" id="PS01208">
    <property type="entry name" value="VWFC_1"/>
    <property type="match status" value="1"/>
</dbReference>
<dbReference type="FunFam" id="2.60.120.200:FF:000015">
    <property type="entry name" value="protein kinase C-binding protein NELL1"/>
    <property type="match status" value="1"/>
</dbReference>
<dbReference type="GO" id="GO:0008201">
    <property type="term" value="F:heparin binding"/>
    <property type="evidence" value="ECO:0007669"/>
    <property type="project" value="TreeGrafter"/>
</dbReference>
<dbReference type="Proteomes" id="UP000316079">
    <property type="component" value="Unassembled WGS sequence"/>
</dbReference>
<dbReference type="SMART" id="SM00179">
    <property type="entry name" value="EGF_CA"/>
    <property type="match status" value="6"/>
</dbReference>
<gene>
    <name evidence="12" type="ORF">DNTS_028374</name>
</gene>
<evidence type="ECO:0000256" key="8">
    <source>
        <dbReference type="SAM" id="Phobius"/>
    </source>
</evidence>
<dbReference type="InterPro" id="IPR049883">
    <property type="entry name" value="NOTCH1_EGF-like"/>
</dbReference>
<sequence length="811" mass="89598">YKHTHTHCQTPPLPLSLSRSLAADGCSRTVSSLLSSTFPSAHHGIITDLPLSLSLSFTMGLILHLFMGLFCTAAVVHAVGVDPALRISVFQEFSPKEFPGVKQVRGFHDDTRAFLFQGSSRSVRVPDAAAESVMQKLSGKKEFSISLTLQQDTQTTGVILSIRHRETRLLELESSGQKSEVRLHFQTTAQNAHSHTETLPFTLADGRWHRVTVSISAAQLTLYVDCNRIYERVIPVPLMEIPEDSSFWVGQRNSAHGLFKGVMQELQILVMPHGFIVQCPDLNRTCPTCNDFHSLVQKIMELQDILAKTSSKLSLAEEKMKGLDSCYCERVCVVKGTSYREDQTWIDGCNHCSCANGTVHCERVECPQLECQDGLTPTYVTGTCCRECKPVCVFSEKTLVEGQKHAVHHPSGLGCQLYECREQIMHRVPSEVCPKLSCAESDQITLTDRCCRVCKGHDFCAEDEANQKSICSENSLCVNLDSGTSCRCRSGFRPLRPDSAYCHDIDECAEGRHYCRENTACVNTAGSFMCVCRTGFIRIDDYSCTERDECASGQHGCDENALCFNTLSGHGCSCRPGYSGSGYSCSAVCDAPCLNGGSCISPMVCECPQGFTGQTCENDIDECSEALVQCDLRSTCVNLPGWYQCQCRDGYHDNGVFSANGESCTDIDECKTGLSTCANDSVCFNVDGSYECRCAHTPTHFRTQHCSGDCVHEAQIRHSGETWELERDPCTICSCQEGRVNCRRMVCVCEEPSPNLLCCPECHKHIHTHSSQCLHQNGRIIFNSGDTWIDNCQRCHCQNGHVSCSVDPSCL</sequence>
<dbReference type="GO" id="GO:0005615">
    <property type="term" value="C:extracellular space"/>
    <property type="evidence" value="ECO:0007669"/>
    <property type="project" value="TreeGrafter"/>
</dbReference>
<evidence type="ECO:0000259" key="10">
    <source>
        <dbReference type="PROSITE" id="PS50026"/>
    </source>
</evidence>
<dbReference type="FunFam" id="2.10.25.10:FF:000038">
    <property type="entry name" value="Fibrillin 2"/>
    <property type="match status" value="4"/>
</dbReference>
<evidence type="ECO:0000256" key="5">
    <source>
        <dbReference type="ARBA" id="ARBA00023157"/>
    </source>
</evidence>
<dbReference type="CDD" id="cd00110">
    <property type="entry name" value="LamG"/>
    <property type="match status" value="1"/>
</dbReference>
<organism evidence="12 13">
    <name type="scientific">Danionella cerebrum</name>
    <dbReference type="NCBI Taxonomy" id="2873325"/>
    <lineage>
        <taxon>Eukaryota</taxon>
        <taxon>Metazoa</taxon>
        <taxon>Chordata</taxon>
        <taxon>Craniata</taxon>
        <taxon>Vertebrata</taxon>
        <taxon>Euteleostomi</taxon>
        <taxon>Actinopterygii</taxon>
        <taxon>Neopterygii</taxon>
        <taxon>Teleostei</taxon>
        <taxon>Ostariophysi</taxon>
        <taxon>Cypriniformes</taxon>
        <taxon>Danionidae</taxon>
        <taxon>Danioninae</taxon>
        <taxon>Danionella</taxon>
    </lineage>
</organism>
<dbReference type="SUPFAM" id="SSF49899">
    <property type="entry name" value="Concanavalin A-like lectins/glucanases"/>
    <property type="match status" value="1"/>
</dbReference>
<dbReference type="SMART" id="SM00210">
    <property type="entry name" value="TSPN"/>
    <property type="match status" value="1"/>
</dbReference>
<dbReference type="InterPro" id="IPR000152">
    <property type="entry name" value="EGF-type_Asp/Asn_hydroxyl_site"/>
</dbReference>
<dbReference type="CDD" id="cd00054">
    <property type="entry name" value="EGF_CA"/>
    <property type="match status" value="4"/>
</dbReference>
<keyword evidence="4" id="KW-0106">Calcium</keyword>
<feature type="domain" description="EGF-like" evidence="10">
    <location>
        <begin position="587"/>
        <end position="617"/>
    </location>
</feature>
<dbReference type="InterPro" id="IPR024731">
    <property type="entry name" value="NELL2-like_EGF"/>
</dbReference>
<dbReference type="PROSITE" id="PS01187">
    <property type="entry name" value="EGF_CA"/>
    <property type="match status" value="2"/>
</dbReference>
<proteinExistence type="predicted"/>
<keyword evidence="8" id="KW-0812">Transmembrane</keyword>
<comment type="caution">
    <text evidence="12">The sequence shown here is derived from an EMBL/GenBank/DDBJ whole genome shotgun (WGS) entry which is preliminary data.</text>
</comment>
<dbReference type="PROSITE" id="PS50026">
    <property type="entry name" value="EGF_3"/>
    <property type="match status" value="5"/>
</dbReference>
<feature type="disulfide bond" evidence="7">
    <location>
        <begin position="607"/>
        <end position="616"/>
    </location>
</feature>
<evidence type="ECO:0000259" key="11">
    <source>
        <dbReference type="PROSITE" id="PS50184"/>
    </source>
</evidence>
<accession>A0A553MSX1</accession>
<dbReference type="AlphaFoldDB" id="A0A553MSX1"/>
<evidence type="ECO:0008006" key="14">
    <source>
        <dbReference type="Google" id="ProtNLM"/>
    </source>
</evidence>
<dbReference type="OrthoDB" id="6516201at2759"/>
<keyword evidence="1 7" id="KW-0245">EGF-like domain</keyword>
<evidence type="ECO:0000259" key="9">
    <source>
        <dbReference type="PROSITE" id="PS50025"/>
    </source>
</evidence>
<dbReference type="GO" id="GO:0005737">
    <property type="term" value="C:cytoplasm"/>
    <property type="evidence" value="ECO:0007669"/>
    <property type="project" value="TreeGrafter"/>
</dbReference>
<feature type="domain" description="VWFC" evidence="11">
    <location>
        <begin position="330"/>
        <end position="389"/>
    </location>
</feature>
<dbReference type="Pfam" id="PF07645">
    <property type="entry name" value="EGF_CA"/>
    <property type="match status" value="3"/>
</dbReference>
<feature type="domain" description="EGF-like" evidence="10">
    <location>
        <begin position="504"/>
        <end position="545"/>
    </location>
</feature>
<dbReference type="SUPFAM" id="SSF57196">
    <property type="entry name" value="EGF/Laminin"/>
    <property type="match status" value="1"/>
</dbReference>
<evidence type="ECO:0000256" key="2">
    <source>
        <dbReference type="ARBA" id="ARBA00022729"/>
    </source>
</evidence>
<dbReference type="InterPro" id="IPR001007">
    <property type="entry name" value="VWF_dom"/>
</dbReference>
<dbReference type="STRING" id="623744.A0A553MSX1"/>
<keyword evidence="2" id="KW-0732">Signal</keyword>
<dbReference type="PANTHER" id="PTHR24042:SF0">
    <property type="entry name" value="PROTEIN KINASE C-BINDING PROTEIN NELL2"/>
    <property type="match status" value="1"/>
</dbReference>
<feature type="domain" description="Laminin G" evidence="9">
    <location>
        <begin position="112"/>
        <end position="289"/>
    </location>
</feature>
<dbReference type="Gene3D" id="6.20.200.20">
    <property type="match status" value="1"/>
</dbReference>
<dbReference type="PROSITE" id="PS01186">
    <property type="entry name" value="EGF_2"/>
    <property type="match status" value="3"/>
</dbReference>
<dbReference type="InterPro" id="IPR001881">
    <property type="entry name" value="EGF-like_Ca-bd_dom"/>
</dbReference>
<protein>
    <recommendedName>
        <fullName evidence="14">Neural EGFL like 2</fullName>
    </recommendedName>
</protein>
<reference evidence="12 13" key="1">
    <citation type="journal article" date="2019" name="Sci. Data">
        <title>Hybrid genome assembly and annotation of Danionella translucida.</title>
        <authorList>
            <person name="Kadobianskyi M."/>
            <person name="Schulze L."/>
            <person name="Schuelke M."/>
            <person name="Judkewitz B."/>
        </authorList>
    </citation>
    <scope>NUCLEOTIDE SEQUENCE [LARGE SCALE GENOMIC DNA]</scope>
    <source>
        <strain evidence="12 13">Bolton</strain>
    </source>
</reference>
<feature type="domain" description="VWFC" evidence="11">
    <location>
        <begin position="708"/>
        <end position="763"/>
    </location>
</feature>
<dbReference type="InterPro" id="IPR000742">
    <property type="entry name" value="EGF"/>
</dbReference>
<feature type="domain" description="EGF-like" evidence="10">
    <location>
        <begin position="546"/>
        <end position="586"/>
    </location>
</feature>
<dbReference type="InterPro" id="IPR018097">
    <property type="entry name" value="EGF_Ca-bd_CS"/>
</dbReference>
<dbReference type="EMBL" id="SRMA01027290">
    <property type="protein sequence ID" value="TRY56255.1"/>
    <property type="molecule type" value="Genomic_DNA"/>
</dbReference>
<evidence type="ECO:0000313" key="12">
    <source>
        <dbReference type="EMBL" id="TRY56255.1"/>
    </source>
</evidence>
<dbReference type="SMART" id="SM00214">
    <property type="entry name" value="VWC"/>
    <property type="match status" value="3"/>
</dbReference>
<dbReference type="InterPro" id="IPR051586">
    <property type="entry name" value="PKC-binding_NELL"/>
</dbReference>
<dbReference type="SUPFAM" id="SSF57184">
    <property type="entry name" value="Growth factor receptor domain"/>
    <property type="match status" value="2"/>
</dbReference>
<evidence type="ECO:0000256" key="7">
    <source>
        <dbReference type="PROSITE-ProRule" id="PRU00076"/>
    </source>
</evidence>
<dbReference type="PANTHER" id="PTHR24042">
    <property type="entry name" value="NEL HOMOLOG"/>
    <property type="match status" value="1"/>
</dbReference>
<dbReference type="InterPro" id="IPR013320">
    <property type="entry name" value="ConA-like_dom_sf"/>
</dbReference>
<dbReference type="Gene3D" id="2.60.120.200">
    <property type="match status" value="1"/>
</dbReference>
<feature type="non-terminal residue" evidence="12">
    <location>
        <position position="1"/>
    </location>
</feature>
<dbReference type="Pfam" id="PF12947">
    <property type="entry name" value="EGF_3"/>
    <property type="match status" value="1"/>
</dbReference>
<feature type="domain" description="EGF-like" evidence="10">
    <location>
        <begin position="666"/>
        <end position="707"/>
    </location>
</feature>
<dbReference type="Gene3D" id="2.10.25.10">
    <property type="entry name" value="Laminin"/>
    <property type="match status" value="6"/>
</dbReference>
<keyword evidence="13" id="KW-1185">Reference proteome</keyword>
<name>A0A553MSX1_9TELE</name>
<dbReference type="GO" id="GO:0030855">
    <property type="term" value="P:epithelial cell differentiation"/>
    <property type="evidence" value="ECO:0007669"/>
    <property type="project" value="UniProtKB-ARBA"/>
</dbReference>
<dbReference type="Gene3D" id="2.10.70.10">
    <property type="entry name" value="Complement Module, domain 1"/>
    <property type="match status" value="1"/>
</dbReference>
<dbReference type="SMART" id="SM00282">
    <property type="entry name" value="LamG"/>
    <property type="match status" value="1"/>
</dbReference>
<dbReference type="PROSITE" id="PS50184">
    <property type="entry name" value="VWFC_2"/>
    <property type="match status" value="2"/>
</dbReference>
<dbReference type="SMART" id="SM00181">
    <property type="entry name" value="EGF"/>
    <property type="match status" value="6"/>
</dbReference>
<keyword evidence="8" id="KW-1133">Transmembrane helix</keyword>